<evidence type="ECO:0000313" key="2">
    <source>
        <dbReference type="Proteomes" id="UP001597168"/>
    </source>
</evidence>
<dbReference type="InterPro" id="IPR024064">
    <property type="entry name" value="FdhE-like_sf"/>
</dbReference>
<dbReference type="RefSeq" id="WP_380718574.1">
    <property type="nucleotide sequence ID" value="NZ_JBHTLK010000002.1"/>
</dbReference>
<comment type="caution">
    <text evidence="1">The sequence shown here is derived from an EMBL/GenBank/DDBJ whole genome shotgun (WGS) entry which is preliminary data.</text>
</comment>
<dbReference type="Proteomes" id="UP001597168">
    <property type="component" value="Unassembled WGS sequence"/>
</dbReference>
<evidence type="ECO:0000313" key="1">
    <source>
        <dbReference type="EMBL" id="MFD1145649.1"/>
    </source>
</evidence>
<sequence length="336" mass="37374">MSRSIDFPPLENGLDYLTDAVHRLTRTPSPRDLKYAVLHLHAGVEVLLKYRLICQDWRLILEDKDKDATLAEVTEEDYQAGRFRSIGVGKALKRLQTLQDVTFTSGQKRAAAALERFRNQLQHHGLTSTAEAVEAQAAKALGFIVDFIDTHITPETHLTAADEQVLAEAMPDIRSALGTITALVNQRMQGLRPVLARVWTAWCPDCGQLAVLLEDRHPDRPHGSEHSRPRCVFCTARWDSREAYVDDFTGTRLGLGSHYEAAHDGGDTPTEPCPECGHDMVVWFDPTTGEPGPNRSGLCFFCGCEFNDRCPRCECPVDNRDIDEGTALCSDCIDAL</sequence>
<dbReference type="SUPFAM" id="SSF144020">
    <property type="entry name" value="FdhE-like"/>
    <property type="match status" value="1"/>
</dbReference>
<name>A0ABW3QMZ6_9PSEU</name>
<gene>
    <name evidence="1" type="ORF">ACFQ3T_00760</name>
</gene>
<reference evidence="2" key="1">
    <citation type="journal article" date="2019" name="Int. J. Syst. Evol. Microbiol.">
        <title>The Global Catalogue of Microorganisms (GCM) 10K type strain sequencing project: providing services to taxonomists for standard genome sequencing and annotation.</title>
        <authorList>
            <consortium name="The Broad Institute Genomics Platform"/>
            <consortium name="The Broad Institute Genome Sequencing Center for Infectious Disease"/>
            <person name="Wu L."/>
            <person name="Ma J."/>
        </authorList>
    </citation>
    <scope>NUCLEOTIDE SEQUENCE [LARGE SCALE GENOMIC DNA]</scope>
    <source>
        <strain evidence="2">CCUG 60214</strain>
    </source>
</reference>
<dbReference type="EMBL" id="JBHTLK010000002">
    <property type="protein sequence ID" value="MFD1145649.1"/>
    <property type="molecule type" value="Genomic_DNA"/>
</dbReference>
<protein>
    <submittedName>
        <fullName evidence="1">Uncharacterized protein</fullName>
    </submittedName>
</protein>
<organism evidence="1 2">
    <name type="scientific">Saccharothrix hoggarensis</name>
    <dbReference type="NCBI Taxonomy" id="913853"/>
    <lineage>
        <taxon>Bacteria</taxon>
        <taxon>Bacillati</taxon>
        <taxon>Actinomycetota</taxon>
        <taxon>Actinomycetes</taxon>
        <taxon>Pseudonocardiales</taxon>
        <taxon>Pseudonocardiaceae</taxon>
        <taxon>Saccharothrix</taxon>
    </lineage>
</organism>
<proteinExistence type="predicted"/>
<accession>A0ABW3QMZ6</accession>
<keyword evidence="2" id="KW-1185">Reference proteome</keyword>